<reference evidence="1 2" key="1">
    <citation type="journal article" date="2006" name="PLoS Genet.">
        <title>Comparative genomics of emerging human ehrlichiosis agents.</title>
        <authorList>
            <person name="Dunning Hotopp J.C."/>
            <person name="Lin M."/>
            <person name="Madupu R."/>
            <person name="Crabtree J."/>
            <person name="Angiuoli S.V."/>
            <person name="Eisen J.A."/>
            <person name="Seshadri R."/>
            <person name="Ren Q."/>
            <person name="Wu M."/>
            <person name="Utterback T.R."/>
            <person name="Smith S."/>
            <person name="Lewis M."/>
            <person name="Khouri H."/>
            <person name="Zhang C."/>
            <person name="Niu H."/>
            <person name="Lin Q."/>
            <person name="Ohashi N."/>
            <person name="Zhi N."/>
            <person name="Nelson W."/>
            <person name="Brinkac L.M."/>
            <person name="Dodson R.J."/>
            <person name="Rosovitz M.J."/>
            <person name="Sundaram J."/>
            <person name="Daugherty S.C."/>
            <person name="Davidsen T."/>
            <person name="Durkin A.S."/>
            <person name="Gwinn M."/>
            <person name="Haft D.H."/>
            <person name="Selengut J.D."/>
            <person name="Sullivan S.A."/>
            <person name="Zafar N."/>
            <person name="Zhou L."/>
            <person name="Benahmed F."/>
            <person name="Forberger H."/>
            <person name="Halpin R."/>
            <person name="Mulligan S."/>
            <person name="Robinson J."/>
            <person name="White O."/>
            <person name="Rikihisa Y."/>
            <person name="Tettelin H."/>
        </authorList>
    </citation>
    <scope>NUCLEOTIDE SEQUENCE [LARGE SCALE GENOMIC DNA]</scope>
    <source>
        <strain evidence="2">ATCC VR-367 / Miyayama</strain>
    </source>
</reference>
<dbReference type="EMBL" id="CP000237">
    <property type="protein sequence ID" value="ABD46356.1"/>
    <property type="molecule type" value="Genomic_DNA"/>
</dbReference>
<name>Q2GER6_EHRS3</name>
<dbReference type="AlphaFoldDB" id="Q2GER6"/>
<accession>Q2GER6</accession>
<gene>
    <name evidence="1" type="ordered locus">NSE_0130</name>
</gene>
<sequence length="98" mass="10712">MVQRGYHDAVTSYTGRPLTFSWLHSYSSVLTAGLLEKDVMVEEQYAAAMVHRSNVAKTASAIAKVSSAFMGFPGPKISPDKQRQTVSIITTQENAYNA</sequence>
<evidence type="ECO:0000313" key="1">
    <source>
        <dbReference type="EMBL" id="ABD46356.1"/>
    </source>
</evidence>
<organism evidence="1 2">
    <name type="scientific">Ehrlichia sennetsu (strain ATCC VR-367 / Miyayama)</name>
    <name type="common">Neorickettsia sennetsu</name>
    <dbReference type="NCBI Taxonomy" id="222891"/>
    <lineage>
        <taxon>Bacteria</taxon>
        <taxon>Pseudomonadati</taxon>
        <taxon>Pseudomonadota</taxon>
        <taxon>Alphaproteobacteria</taxon>
        <taxon>Rickettsiales</taxon>
        <taxon>Anaplasmataceae</taxon>
        <taxon>Ehrlichia</taxon>
    </lineage>
</organism>
<keyword evidence="2" id="KW-1185">Reference proteome</keyword>
<evidence type="ECO:0000313" key="2">
    <source>
        <dbReference type="Proteomes" id="UP000001942"/>
    </source>
</evidence>
<proteinExistence type="predicted"/>
<protein>
    <submittedName>
        <fullName evidence="1">Uncharacterized protein</fullName>
    </submittedName>
</protein>
<dbReference type="HOGENOM" id="CLU_2330846_0_0_5"/>
<dbReference type="Proteomes" id="UP000001942">
    <property type="component" value="Chromosome"/>
</dbReference>
<dbReference type="KEGG" id="nse:NSE_0130"/>